<dbReference type="InterPro" id="IPR029399">
    <property type="entry name" value="TMEM192"/>
</dbReference>
<dbReference type="GO" id="GO:0005770">
    <property type="term" value="C:late endosome"/>
    <property type="evidence" value="ECO:0007669"/>
    <property type="project" value="TreeGrafter"/>
</dbReference>
<gene>
    <name evidence="8" type="ORF">FSP39_012767</name>
</gene>
<keyword evidence="6 7" id="KW-0472">Membrane</keyword>
<feature type="transmembrane region" description="Helical" evidence="7">
    <location>
        <begin position="107"/>
        <end position="128"/>
    </location>
</feature>
<sequence>MDVGDLNLRRRTRIKKNVGENQYCIKIAKNLSIVSEQKNFVLQSSDWTCTKSCDLCITAPGVDLRYNGYFFHDNGSIQDPDQDDLLLSSSPITGHNLDTPSHKINTIWAVVVEILAFVGLEVCVFVIPTLCPHYKSCNPSSDSLVVYIYCGVWFGALLLDRYYRYQHNRSRLAGYLEFYRRTRNIRRLPFFINCIASTVLLIGIKLMDTKCGDNNENCGIVHKSLILQIIISLDVAVTLAFLILYLVKTIQFNRSDVTPDVTRDELSSSFMHSSVSSEIGFRDESYSDQVLEKQADMIRYLKQHNAQLSKRILMLTAENNALKSGNS</sequence>
<evidence type="ECO:0000313" key="9">
    <source>
        <dbReference type="Proteomes" id="UP001186944"/>
    </source>
</evidence>
<organism evidence="8 9">
    <name type="scientific">Pinctada imbricata</name>
    <name type="common">Atlantic pearl-oyster</name>
    <name type="synonym">Pinctada martensii</name>
    <dbReference type="NCBI Taxonomy" id="66713"/>
    <lineage>
        <taxon>Eukaryota</taxon>
        <taxon>Metazoa</taxon>
        <taxon>Spiralia</taxon>
        <taxon>Lophotrochozoa</taxon>
        <taxon>Mollusca</taxon>
        <taxon>Bivalvia</taxon>
        <taxon>Autobranchia</taxon>
        <taxon>Pteriomorphia</taxon>
        <taxon>Pterioida</taxon>
        <taxon>Pterioidea</taxon>
        <taxon>Pteriidae</taxon>
        <taxon>Pinctada</taxon>
    </lineage>
</organism>
<comment type="subcellular location">
    <subcellularLocation>
        <location evidence="1">Membrane</location>
        <topology evidence="1">Multi-pass membrane protein</topology>
    </subcellularLocation>
</comment>
<dbReference type="AlphaFoldDB" id="A0AA89BXA6"/>
<reference evidence="8" key="1">
    <citation type="submission" date="2019-08" db="EMBL/GenBank/DDBJ databases">
        <title>The improved chromosome-level genome for the pearl oyster Pinctada fucata martensii using PacBio sequencing and Hi-C.</title>
        <authorList>
            <person name="Zheng Z."/>
        </authorList>
    </citation>
    <scope>NUCLEOTIDE SEQUENCE</scope>
    <source>
        <strain evidence="8">ZZ-2019</strain>
        <tissue evidence="8">Adductor muscle</tissue>
    </source>
</reference>
<dbReference type="EMBL" id="VSWD01000012">
    <property type="protein sequence ID" value="KAK3086055.1"/>
    <property type="molecule type" value="Genomic_DNA"/>
</dbReference>
<keyword evidence="4 7" id="KW-0812">Transmembrane</keyword>
<protein>
    <recommendedName>
        <fullName evidence="3">Transmembrane protein 192</fullName>
    </recommendedName>
</protein>
<evidence type="ECO:0000256" key="3">
    <source>
        <dbReference type="ARBA" id="ARBA00014635"/>
    </source>
</evidence>
<comment type="caution">
    <text evidence="8">The sequence shown here is derived from an EMBL/GenBank/DDBJ whole genome shotgun (WGS) entry which is preliminary data.</text>
</comment>
<accession>A0AA89BXA6</accession>
<feature type="transmembrane region" description="Helical" evidence="7">
    <location>
        <begin position="226"/>
        <end position="247"/>
    </location>
</feature>
<dbReference type="GO" id="GO:0005765">
    <property type="term" value="C:lysosomal membrane"/>
    <property type="evidence" value="ECO:0007669"/>
    <property type="project" value="TreeGrafter"/>
</dbReference>
<keyword evidence="9" id="KW-1185">Reference proteome</keyword>
<evidence type="ECO:0000256" key="4">
    <source>
        <dbReference type="ARBA" id="ARBA00022692"/>
    </source>
</evidence>
<evidence type="ECO:0000256" key="6">
    <source>
        <dbReference type="ARBA" id="ARBA00023136"/>
    </source>
</evidence>
<feature type="transmembrane region" description="Helical" evidence="7">
    <location>
        <begin position="144"/>
        <end position="163"/>
    </location>
</feature>
<evidence type="ECO:0000256" key="1">
    <source>
        <dbReference type="ARBA" id="ARBA00004141"/>
    </source>
</evidence>
<dbReference type="PANTHER" id="PTHR31592">
    <property type="entry name" value="TRANSMEMBRANE PROTEIN 192"/>
    <property type="match status" value="1"/>
</dbReference>
<evidence type="ECO:0000313" key="8">
    <source>
        <dbReference type="EMBL" id="KAK3086055.1"/>
    </source>
</evidence>
<dbReference type="Proteomes" id="UP001186944">
    <property type="component" value="Unassembled WGS sequence"/>
</dbReference>
<name>A0AA89BXA6_PINIB</name>
<comment type="similarity">
    <text evidence="2">Belongs to the TMEM192 family.</text>
</comment>
<proteinExistence type="inferred from homology"/>
<feature type="transmembrane region" description="Helical" evidence="7">
    <location>
        <begin position="188"/>
        <end position="206"/>
    </location>
</feature>
<keyword evidence="5 7" id="KW-1133">Transmembrane helix</keyword>
<evidence type="ECO:0000256" key="2">
    <source>
        <dbReference type="ARBA" id="ARBA00006314"/>
    </source>
</evidence>
<dbReference type="Pfam" id="PF14802">
    <property type="entry name" value="TMEM192"/>
    <property type="match status" value="1"/>
</dbReference>
<dbReference type="PANTHER" id="PTHR31592:SF1">
    <property type="entry name" value="TRANSMEMBRANE PROTEIN 192"/>
    <property type="match status" value="1"/>
</dbReference>
<evidence type="ECO:0000256" key="7">
    <source>
        <dbReference type="SAM" id="Phobius"/>
    </source>
</evidence>
<evidence type="ECO:0000256" key="5">
    <source>
        <dbReference type="ARBA" id="ARBA00022989"/>
    </source>
</evidence>